<dbReference type="Proteomes" id="UP000701341">
    <property type="component" value="Unassembled WGS sequence"/>
</dbReference>
<dbReference type="AlphaFoldDB" id="A0A9P5GIJ9"/>
<protein>
    <submittedName>
        <fullName evidence="1">Uncharacterized protein</fullName>
    </submittedName>
</protein>
<accession>A0A9P5GIJ9</accession>
<gene>
    <name evidence="1" type="ORF">PCG10_008357</name>
</gene>
<sequence length="106" mass="12831">MVTSFRPRLPSIKDDSVLMTIRPVSIVGGLYHQFADYRFEMLQDRLRDTNRFMWDQKRARRQFDTASLKMFIREHIDFLEHMDEEIVEDDKVQTDISMTFILARRD</sequence>
<evidence type="ECO:0000313" key="1">
    <source>
        <dbReference type="EMBL" id="KAF7521421.1"/>
    </source>
</evidence>
<proteinExistence type="predicted"/>
<name>A0A9P5GIJ9_PENCR</name>
<comment type="caution">
    <text evidence="1">The sequence shown here is derived from an EMBL/GenBank/DDBJ whole genome shotgun (WGS) entry which is preliminary data.</text>
</comment>
<evidence type="ECO:0000313" key="2">
    <source>
        <dbReference type="Proteomes" id="UP000701341"/>
    </source>
</evidence>
<dbReference type="PANTHER" id="PTHR41677:SF1">
    <property type="entry name" value="FE2OG DIOXYGENASE DOMAIN-CONTAINING PROTEIN"/>
    <property type="match status" value="1"/>
</dbReference>
<dbReference type="EMBL" id="JAAOZQ010000063">
    <property type="protein sequence ID" value="KAF7521421.1"/>
    <property type="molecule type" value="Genomic_DNA"/>
</dbReference>
<keyword evidence="2" id="KW-1185">Reference proteome</keyword>
<organism evidence="1 2">
    <name type="scientific">Penicillium crustosum</name>
    <name type="common">Blue mold fungus</name>
    <dbReference type="NCBI Taxonomy" id="36656"/>
    <lineage>
        <taxon>Eukaryota</taxon>
        <taxon>Fungi</taxon>
        <taxon>Dikarya</taxon>
        <taxon>Ascomycota</taxon>
        <taxon>Pezizomycotina</taxon>
        <taxon>Eurotiomycetes</taxon>
        <taxon>Eurotiomycetidae</taxon>
        <taxon>Eurotiales</taxon>
        <taxon>Aspergillaceae</taxon>
        <taxon>Penicillium</taxon>
    </lineage>
</organism>
<dbReference type="OrthoDB" id="10256055at2759"/>
<dbReference type="PANTHER" id="PTHR41677">
    <property type="entry name" value="YALI0B19030P"/>
    <property type="match status" value="1"/>
</dbReference>
<reference evidence="1" key="1">
    <citation type="submission" date="2020-02" db="EMBL/GenBank/DDBJ databases">
        <authorList>
            <person name="Lichtner F.J."/>
        </authorList>
    </citation>
    <scope>NUCLEOTIDE SEQUENCE</scope>
    <source>
        <strain evidence="1">G10</strain>
    </source>
</reference>